<dbReference type="Gene3D" id="3.40.50.10710">
    <property type="entry name" value="Metallo-hydrolase/oxidoreductase"/>
    <property type="match status" value="1"/>
</dbReference>
<dbReference type="InterPro" id="IPR055132">
    <property type="entry name" value="RNase_J_b_CASP"/>
</dbReference>
<reference evidence="9" key="1">
    <citation type="submission" date="2017-11" db="EMBL/GenBank/DDBJ databases">
        <title>The complete genome sequence of Sphingopyxis pomeranensis sp. nov. strain WS5A3p.</title>
        <authorList>
            <person name="Kaminski M.A."/>
        </authorList>
    </citation>
    <scope>NUCLEOTIDE SEQUENCE [LARGE SCALE GENOMIC DNA]</scope>
    <source>
        <strain evidence="9">WS5A3p</strain>
    </source>
</reference>
<dbReference type="Pfam" id="PF17770">
    <property type="entry name" value="RNase_J_C"/>
    <property type="match status" value="1"/>
</dbReference>
<dbReference type="InterPro" id="IPR042173">
    <property type="entry name" value="RNase_J_2"/>
</dbReference>
<evidence type="ECO:0000256" key="2">
    <source>
        <dbReference type="ARBA" id="ARBA00022723"/>
    </source>
</evidence>
<dbReference type="PANTHER" id="PTHR43694">
    <property type="entry name" value="RIBONUCLEASE J"/>
    <property type="match status" value="1"/>
</dbReference>
<dbReference type="Proteomes" id="UP000238954">
    <property type="component" value="Chromosome"/>
</dbReference>
<keyword evidence="9" id="KW-1185">Reference proteome</keyword>
<dbReference type="PANTHER" id="PTHR43694:SF1">
    <property type="entry name" value="RIBONUCLEASE J"/>
    <property type="match status" value="1"/>
</dbReference>
<dbReference type="Pfam" id="PF00753">
    <property type="entry name" value="Lactamase_B"/>
    <property type="match status" value="1"/>
</dbReference>
<dbReference type="Pfam" id="PF22505">
    <property type="entry name" value="RNase_J_b_CASP"/>
    <property type="match status" value="1"/>
</dbReference>
<keyword evidence="6" id="KW-0694">RNA-binding</keyword>
<dbReference type="GO" id="GO:0003723">
    <property type="term" value="F:RNA binding"/>
    <property type="evidence" value="ECO:0007669"/>
    <property type="project" value="UniProtKB-KW"/>
</dbReference>
<keyword evidence="3 8" id="KW-0378">Hydrolase</keyword>
<evidence type="ECO:0000313" key="9">
    <source>
        <dbReference type="Proteomes" id="UP000238954"/>
    </source>
</evidence>
<evidence type="ECO:0000259" key="7">
    <source>
        <dbReference type="SMART" id="SM00849"/>
    </source>
</evidence>
<dbReference type="Gene3D" id="3.60.15.10">
    <property type="entry name" value="Ribonuclease Z/Hydroxyacylglutathione hydrolase-like"/>
    <property type="match status" value="1"/>
</dbReference>
<dbReference type="Gene3D" id="3.10.20.580">
    <property type="match status" value="1"/>
</dbReference>
<dbReference type="SMART" id="SM00849">
    <property type="entry name" value="Lactamase_B"/>
    <property type="match status" value="1"/>
</dbReference>
<dbReference type="EMBL" id="PHFW01000001">
    <property type="protein sequence ID" value="PQM29472.1"/>
    <property type="molecule type" value="Genomic_DNA"/>
</dbReference>
<dbReference type="CDD" id="cd07714">
    <property type="entry name" value="RNaseJ_MBL-fold"/>
    <property type="match status" value="1"/>
</dbReference>
<keyword evidence="5" id="KW-0269">Exonuclease</keyword>
<dbReference type="InterPro" id="IPR036866">
    <property type="entry name" value="RibonucZ/Hydroxyglut_hydro"/>
</dbReference>
<accession>A0A2S8BAM8</accession>
<keyword evidence="4" id="KW-0862">Zinc</keyword>
<evidence type="ECO:0000256" key="6">
    <source>
        <dbReference type="ARBA" id="ARBA00022884"/>
    </source>
</evidence>
<comment type="caution">
    <text evidence="8">The sequence shown here is derived from an EMBL/GenBank/DDBJ whole genome shotgun (WGS) entry which is preliminary data.</text>
</comment>
<evidence type="ECO:0000313" key="8">
    <source>
        <dbReference type="EMBL" id="PQM29472.1"/>
    </source>
</evidence>
<gene>
    <name evidence="8" type="ORF">CVO77_00650</name>
</gene>
<dbReference type="GO" id="GO:0004527">
    <property type="term" value="F:exonuclease activity"/>
    <property type="evidence" value="ECO:0007669"/>
    <property type="project" value="UniProtKB-KW"/>
</dbReference>
<evidence type="ECO:0000256" key="1">
    <source>
        <dbReference type="ARBA" id="ARBA00022722"/>
    </source>
</evidence>
<dbReference type="InterPro" id="IPR041636">
    <property type="entry name" value="RNase_J_C"/>
</dbReference>
<dbReference type="OrthoDB" id="9770211at2"/>
<evidence type="ECO:0000256" key="4">
    <source>
        <dbReference type="ARBA" id="ARBA00022833"/>
    </source>
</evidence>
<dbReference type="SUPFAM" id="SSF56281">
    <property type="entry name" value="Metallo-hydrolase/oxidoreductase"/>
    <property type="match status" value="1"/>
</dbReference>
<protein>
    <submittedName>
        <fullName evidence="8">MBL fold hydrolase</fullName>
    </submittedName>
</protein>
<sequence length="544" mass="58216">MTTPGKELLFLALGGSGEIGMNANLYGCDGKWIMLDLGVTFGSQDYPGIDIVMPDLEFIEDRKKDLLGIVLTHGHEDHIGALPYLAADLGVPLYANRFTAGLIANKLAEEGLEKEVEVKVVDIDARLRIGPFDIRLVPLAHSILEMSAAVIDTPYGRVFHTGDWKLDEEPILGTPATAAALTAIGDEGVDMLVCDSTNAFNTEASGSEGSVRDGLMQAVGAAKGRVVVTTFASNAARLATLGAVAKATGRTLCVAGRSLDRILGVARSVGYLRDFPPTVDFDEAMRLPRDKLMVVATGGQGEPRAALARMAADGHQIKLQAGDTVVFSSKQIPGNEVAIGRIMNQLAAKDVLTVTEKQAHIHVSGHPGQPELAALYGWLRPKLLVPVHGEIRHMHEQARFALEKGVPDALVQENGDLVRLAPGPARIVERVRSGRLLLDGDVILPADGETINERRKLALNGQISVAVVLSGGKFQGSSVQYRGVPVEDDRETFLEEMNEAAEQAATGKARGRDALKEAIRLGVRRVATDWTGKKPITDVLIVDI</sequence>
<feature type="domain" description="Metallo-beta-lactamase" evidence="7">
    <location>
        <begin position="20"/>
        <end position="215"/>
    </location>
</feature>
<dbReference type="RefSeq" id="WP_105997429.1">
    <property type="nucleotide sequence ID" value="NZ_CM009578.1"/>
</dbReference>
<dbReference type="InterPro" id="IPR011108">
    <property type="entry name" value="RMMBL"/>
</dbReference>
<keyword evidence="1" id="KW-0540">Nuclease</keyword>
<dbReference type="GO" id="GO:0046872">
    <property type="term" value="F:metal ion binding"/>
    <property type="evidence" value="ECO:0007669"/>
    <property type="project" value="UniProtKB-KW"/>
</dbReference>
<dbReference type="Pfam" id="PF07521">
    <property type="entry name" value="RMMBL"/>
    <property type="match status" value="1"/>
</dbReference>
<evidence type="ECO:0000256" key="5">
    <source>
        <dbReference type="ARBA" id="ARBA00022839"/>
    </source>
</evidence>
<organism evidence="8 9">
    <name type="scientific">Sphingopyxis lindanitolerans</name>
    <dbReference type="NCBI Taxonomy" id="2054227"/>
    <lineage>
        <taxon>Bacteria</taxon>
        <taxon>Pseudomonadati</taxon>
        <taxon>Pseudomonadota</taxon>
        <taxon>Alphaproteobacteria</taxon>
        <taxon>Sphingomonadales</taxon>
        <taxon>Sphingomonadaceae</taxon>
        <taxon>Sphingopyxis</taxon>
    </lineage>
</organism>
<dbReference type="AlphaFoldDB" id="A0A2S8BAM8"/>
<keyword evidence="2" id="KW-0479">Metal-binding</keyword>
<name>A0A2S8BAM8_9SPHN</name>
<dbReference type="InterPro" id="IPR001279">
    <property type="entry name" value="Metallo-B-lactamas"/>
</dbReference>
<proteinExistence type="predicted"/>
<evidence type="ECO:0000256" key="3">
    <source>
        <dbReference type="ARBA" id="ARBA00022801"/>
    </source>
</evidence>